<keyword evidence="1" id="KW-0812">Transmembrane</keyword>
<evidence type="ECO:0000256" key="1">
    <source>
        <dbReference type="SAM" id="Phobius"/>
    </source>
</evidence>
<proteinExistence type="predicted"/>
<protein>
    <submittedName>
        <fullName evidence="3">Putative signal transducing protein</fullName>
    </submittedName>
</protein>
<accession>A0A395JM98</accession>
<dbReference type="InParanoid" id="A0A395JM98"/>
<dbReference type="OrthoDB" id="6197669at2"/>
<keyword evidence="1" id="KW-0472">Membrane</keyword>
<name>A0A395JM98_9GAMM</name>
<dbReference type="SUPFAM" id="SSF54913">
    <property type="entry name" value="GlnB-like"/>
    <property type="match status" value="1"/>
</dbReference>
<dbReference type="Gene3D" id="3.30.70.790">
    <property type="entry name" value="UreE, C-terminal domain"/>
    <property type="match status" value="1"/>
</dbReference>
<evidence type="ECO:0000259" key="2">
    <source>
        <dbReference type="Pfam" id="PF09413"/>
    </source>
</evidence>
<dbReference type="Proteomes" id="UP000253083">
    <property type="component" value="Unassembled WGS sequence"/>
</dbReference>
<feature type="domain" description="DUF2007" evidence="2">
    <location>
        <begin position="1"/>
        <end position="67"/>
    </location>
</feature>
<dbReference type="RefSeq" id="WP_113952364.1">
    <property type="nucleotide sequence ID" value="NZ_QNRT01000001.1"/>
</dbReference>
<keyword evidence="4" id="KW-1185">Reference proteome</keyword>
<dbReference type="InterPro" id="IPR018551">
    <property type="entry name" value="DUF2007"/>
</dbReference>
<sequence>MQCVYEASSGIEAHMIKNLLGQDGISAEVLGEHLQGGIGDLQAIGMVRVIVSENDLPEAQALINEWESMQLPVDPNEQETLRKPSGRLSFFIFGFVLGMLAMLMLVGASRL</sequence>
<reference evidence="3 4" key="1">
    <citation type="submission" date="2018-06" db="EMBL/GenBank/DDBJ databases">
        <title>Genomic Encyclopedia of Type Strains, Phase IV (KMG-IV): sequencing the most valuable type-strain genomes for metagenomic binning, comparative biology and taxonomic classification.</title>
        <authorList>
            <person name="Goeker M."/>
        </authorList>
    </citation>
    <scope>NUCLEOTIDE SEQUENCE [LARGE SCALE GENOMIC DNA]</scope>
    <source>
        <strain evidence="3 4">DSM 24032</strain>
    </source>
</reference>
<gene>
    <name evidence="3" type="ORF">DFR28_101122</name>
</gene>
<feature type="transmembrane region" description="Helical" evidence="1">
    <location>
        <begin position="88"/>
        <end position="108"/>
    </location>
</feature>
<dbReference type="InterPro" id="IPR011322">
    <property type="entry name" value="N-reg_PII-like_a/b"/>
</dbReference>
<dbReference type="Pfam" id="PF09413">
    <property type="entry name" value="DUF2007"/>
    <property type="match status" value="1"/>
</dbReference>
<dbReference type="AlphaFoldDB" id="A0A395JM98"/>
<evidence type="ECO:0000313" key="3">
    <source>
        <dbReference type="EMBL" id="RBP52740.1"/>
    </source>
</evidence>
<evidence type="ECO:0000313" key="4">
    <source>
        <dbReference type="Proteomes" id="UP000253083"/>
    </source>
</evidence>
<dbReference type="EMBL" id="QNRT01000001">
    <property type="protein sequence ID" value="RBP52740.1"/>
    <property type="molecule type" value="Genomic_DNA"/>
</dbReference>
<comment type="caution">
    <text evidence="3">The sequence shown here is derived from an EMBL/GenBank/DDBJ whole genome shotgun (WGS) entry which is preliminary data.</text>
</comment>
<organism evidence="3 4">
    <name type="scientific">Arenicella xantha</name>
    <dbReference type="NCBI Taxonomy" id="644221"/>
    <lineage>
        <taxon>Bacteria</taxon>
        <taxon>Pseudomonadati</taxon>
        <taxon>Pseudomonadota</taxon>
        <taxon>Gammaproteobacteria</taxon>
        <taxon>Arenicellales</taxon>
        <taxon>Arenicellaceae</taxon>
        <taxon>Arenicella</taxon>
    </lineage>
</organism>
<keyword evidence="1" id="KW-1133">Transmembrane helix</keyword>